<dbReference type="Gene3D" id="3.40.50.1820">
    <property type="entry name" value="alpha/beta hydrolase"/>
    <property type="match status" value="1"/>
</dbReference>
<dbReference type="InterPro" id="IPR049492">
    <property type="entry name" value="BD-FAE-like_dom"/>
</dbReference>
<organism evidence="4 5">
    <name type="scientific">Breznakibacter xylanolyticus</name>
    <dbReference type="NCBI Taxonomy" id="990"/>
    <lineage>
        <taxon>Bacteria</taxon>
        <taxon>Pseudomonadati</taxon>
        <taxon>Bacteroidota</taxon>
        <taxon>Bacteroidia</taxon>
        <taxon>Marinilabiliales</taxon>
        <taxon>Marinilabiliaceae</taxon>
        <taxon>Breznakibacter</taxon>
    </lineage>
</organism>
<evidence type="ECO:0000313" key="4">
    <source>
        <dbReference type="EMBL" id="PZX15915.1"/>
    </source>
</evidence>
<dbReference type="GO" id="GO:0016787">
    <property type="term" value="F:hydrolase activity"/>
    <property type="evidence" value="ECO:0007669"/>
    <property type="project" value="UniProtKB-KW"/>
</dbReference>
<dbReference type="InterPro" id="IPR050300">
    <property type="entry name" value="GDXG_lipolytic_enzyme"/>
</dbReference>
<feature type="chain" id="PRO_5015889725" evidence="2">
    <location>
        <begin position="20"/>
        <end position="307"/>
    </location>
</feature>
<name>A0A2W7N664_9BACT</name>
<evidence type="ECO:0000259" key="3">
    <source>
        <dbReference type="Pfam" id="PF20434"/>
    </source>
</evidence>
<dbReference type="EMBL" id="QKZK01000015">
    <property type="protein sequence ID" value="PZX15915.1"/>
    <property type="molecule type" value="Genomic_DNA"/>
</dbReference>
<dbReference type="Pfam" id="PF20434">
    <property type="entry name" value="BD-FAE"/>
    <property type="match status" value="1"/>
</dbReference>
<gene>
    <name evidence="4" type="ORF">LX69_02109</name>
</gene>
<feature type="signal peptide" evidence="2">
    <location>
        <begin position="1"/>
        <end position="19"/>
    </location>
</feature>
<evidence type="ECO:0000313" key="5">
    <source>
        <dbReference type="Proteomes" id="UP000249239"/>
    </source>
</evidence>
<dbReference type="InterPro" id="IPR029058">
    <property type="entry name" value="AB_hydrolase_fold"/>
</dbReference>
<dbReference type="RefSeq" id="WP_185741712.1">
    <property type="nucleotide sequence ID" value="NZ_QKZK01000015.1"/>
</dbReference>
<dbReference type="SUPFAM" id="SSF53474">
    <property type="entry name" value="alpha/beta-Hydrolases"/>
    <property type="match status" value="1"/>
</dbReference>
<dbReference type="Proteomes" id="UP000249239">
    <property type="component" value="Unassembled WGS sequence"/>
</dbReference>
<keyword evidence="5" id="KW-1185">Reference proteome</keyword>
<evidence type="ECO:0000256" key="1">
    <source>
        <dbReference type="ARBA" id="ARBA00022801"/>
    </source>
</evidence>
<protein>
    <submittedName>
        <fullName evidence="4">Acetyl esterase/lipase</fullName>
    </submittedName>
</protein>
<keyword evidence="2" id="KW-0732">Signal</keyword>
<proteinExistence type="predicted"/>
<feature type="domain" description="BD-FAE-like" evidence="3">
    <location>
        <begin position="123"/>
        <end position="257"/>
    </location>
</feature>
<reference evidence="4 5" key="1">
    <citation type="submission" date="2018-06" db="EMBL/GenBank/DDBJ databases">
        <title>Genomic Encyclopedia of Archaeal and Bacterial Type Strains, Phase II (KMG-II): from individual species to whole genera.</title>
        <authorList>
            <person name="Goeker M."/>
        </authorList>
    </citation>
    <scope>NUCLEOTIDE SEQUENCE [LARGE SCALE GENOMIC DNA]</scope>
    <source>
        <strain evidence="4 5">DSM 6779</strain>
    </source>
</reference>
<dbReference type="PANTHER" id="PTHR48081:SF6">
    <property type="entry name" value="PEPTIDASE S9 PROLYL OLIGOPEPTIDASE CATALYTIC DOMAIN-CONTAINING PROTEIN"/>
    <property type="match status" value="1"/>
</dbReference>
<evidence type="ECO:0000256" key="2">
    <source>
        <dbReference type="SAM" id="SignalP"/>
    </source>
</evidence>
<sequence length="307" mass="33685">MKLLLQLLFLLMLTTAQFAQSQALIPLWGRGEMPNSKGMRLDRIEARERVTQVDVPGIYPFFTSHEENTGAAVLICPPGGYQKLTYQIAGFQLAKWFNTFGVNAFVLMYRMPASPDLMQPHLAPLQDAQRAMQLIRSHAEAWGIHPQRVGVMGCSAGGHLAASLSTWTENVTSVSDTIARQLFLPDFQILVSPVITMGELAHAGSRKALLGASPTAELVSRFSCEKHVTPSTPPAFVVHAQDDATVPVSNSLIYYQALVANSVQASLHLFPAGGHSIALRNNPPTTNLWPQLCEAWMREMGWLTPVK</sequence>
<keyword evidence="1" id="KW-0378">Hydrolase</keyword>
<accession>A0A2W7N664</accession>
<comment type="caution">
    <text evidence="4">The sequence shown here is derived from an EMBL/GenBank/DDBJ whole genome shotgun (WGS) entry which is preliminary data.</text>
</comment>
<dbReference type="PANTHER" id="PTHR48081">
    <property type="entry name" value="AB HYDROLASE SUPERFAMILY PROTEIN C4A8.06C"/>
    <property type="match status" value="1"/>
</dbReference>
<dbReference type="AlphaFoldDB" id="A0A2W7N664"/>